<dbReference type="Proteomes" id="UP001432322">
    <property type="component" value="Unassembled WGS sequence"/>
</dbReference>
<keyword evidence="4" id="KW-0472">Membrane</keyword>
<dbReference type="InterPro" id="IPR036305">
    <property type="entry name" value="RGS_sf"/>
</dbReference>
<dbReference type="Gene3D" id="1.20.900.10">
    <property type="entry name" value="Dbl homology (DH) domain"/>
    <property type="match status" value="1"/>
</dbReference>
<dbReference type="GO" id="GO:0016020">
    <property type="term" value="C:membrane"/>
    <property type="evidence" value="ECO:0007669"/>
    <property type="project" value="UniProtKB-SubCell"/>
</dbReference>
<name>A0AAV5X287_9BILA</name>
<dbReference type="SMART" id="SM00325">
    <property type="entry name" value="RhoGEF"/>
    <property type="match status" value="1"/>
</dbReference>
<reference evidence="10" key="1">
    <citation type="submission" date="2023-10" db="EMBL/GenBank/DDBJ databases">
        <title>Genome assembly of Pristionchus species.</title>
        <authorList>
            <person name="Yoshida K."/>
            <person name="Sommer R.J."/>
        </authorList>
    </citation>
    <scope>NUCLEOTIDE SEQUENCE</scope>
    <source>
        <strain evidence="10">RS5133</strain>
    </source>
</reference>
<dbReference type="GO" id="GO:0001664">
    <property type="term" value="F:G protein-coupled receptor binding"/>
    <property type="evidence" value="ECO:0007669"/>
    <property type="project" value="TreeGrafter"/>
</dbReference>
<dbReference type="PANTHER" id="PTHR45872">
    <property type="entry name" value="RHO GUANINE NUCLEOTIDE EXCHANGE FACTOR 2, ISOFORM D"/>
    <property type="match status" value="1"/>
</dbReference>
<dbReference type="Pfam" id="PF00130">
    <property type="entry name" value="C1_1"/>
    <property type="match status" value="1"/>
</dbReference>
<dbReference type="SMART" id="SM00228">
    <property type="entry name" value="PDZ"/>
    <property type="match status" value="1"/>
</dbReference>
<accession>A0AAV5X287</accession>
<dbReference type="PANTHER" id="PTHR45872:SF2">
    <property type="entry name" value="RHO GUANINE NUCLEOTIDE EXCHANGE FACTOR 2, ISOFORM D"/>
    <property type="match status" value="1"/>
</dbReference>
<keyword evidence="2" id="KW-0479">Metal-binding</keyword>
<dbReference type="PROSITE" id="PS00479">
    <property type="entry name" value="ZF_DAG_PE_1"/>
    <property type="match status" value="1"/>
</dbReference>
<dbReference type="InterPro" id="IPR046349">
    <property type="entry name" value="C1-like_sf"/>
</dbReference>
<dbReference type="InterPro" id="IPR035899">
    <property type="entry name" value="DBL_dom_sf"/>
</dbReference>
<sequence>MRAYDFVTQSPLQLDQHRSYLIDDVALTRPSPPLSPFIGSPPSSSDSLLQRDKGMIERCVVVQRQKDGYGLTVTGEHPLYVYTVRPEGAAFCAGVRQGDRILKVNGMPVSASNYAEVVRMISEGQNVALTLLGKPPDHVEIKGDPDYKTPDIKSFRSIEQLRDSYLAPQMLSPEERALNRRQTIERMLEDERRNIQGLRLTNEKKEKLDQALLRVERLKSQLSLKSDPSWMHSSATAELLAHEGGDSDDDELSVNHPLDTQIPFTSLIELKSRPAHLSLFIDYLITSANPAGLFFYLITDAYQTCTASAKELRRWAFEIFSTFLIPNGPLGVSHADQSILNPIDKMLNTTSTHVTEGEGEKLRKIFSAARQRALIDVNDHLNDFRQRKDMGIGGTFDTSQLNAMSRGDASVEAKMGENKLMKQLEILLNSANNEYENCEPKTQAIISSLATVIKVVLAMKPSVSQWERMLEKCPTFLMKEKNSKFKMKTSTPKRNLQVKGHVFSFNPVNVVHYCYQCRDAIWGIQANGYFCLNCDVVVHKNCTASLADACYPATQKRATKTGRSKGDEEEERREGGGGHDHNVKSTSSDSGIGYEVIERRGDVARSQSMKSRLSHMTTTTLSEDVRLLPRGRSALSWGADLAPADELDEPSSRRNALTELCRPPSDIQSVSGASSISHDDDVRRLISAMTENDSDMEVDTEVPTLESLVSWDVVRHLKPKEKKRQEVINELFHTERTHVRNLKIIYSIFYKPMLVKNTISPDLMALFFANIEDLLSIHKDMNAKMRSQVDEWRKDASLNGLYGDIGHLMEDLFEGDNGERLKQATSIFCQHQQHALEILRSRCVKKDDHFSRWLADVESHPLCRKLQLKDMLPVEMQRLVKYPMLLETAAKYTQEENEV</sequence>
<dbReference type="Pfam" id="PF09128">
    <property type="entry name" value="RGS-like"/>
    <property type="match status" value="1"/>
</dbReference>
<dbReference type="EMBL" id="BTSY01000007">
    <property type="protein sequence ID" value="GMT35919.1"/>
    <property type="molecule type" value="Genomic_DNA"/>
</dbReference>
<dbReference type="GO" id="GO:0005737">
    <property type="term" value="C:cytoplasm"/>
    <property type="evidence" value="ECO:0007669"/>
    <property type="project" value="InterPro"/>
</dbReference>
<evidence type="ECO:0000259" key="8">
    <source>
        <dbReference type="PROSITE" id="PS50081"/>
    </source>
</evidence>
<dbReference type="InterPro" id="IPR000219">
    <property type="entry name" value="DH_dom"/>
</dbReference>
<dbReference type="Pfam" id="PF00621">
    <property type="entry name" value="RhoGEF"/>
    <property type="match status" value="1"/>
</dbReference>
<dbReference type="Pfam" id="PF00595">
    <property type="entry name" value="PDZ"/>
    <property type="match status" value="1"/>
</dbReference>
<keyword evidence="11" id="KW-1185">Reference proteome</keyword>
<feature type="domain" description="DH" evidence="7">
    <location>
        <begin position="723"/>
        <end position="899"/>
    </location>
</feature>
<dbReference type="PROSITE" id="PS50081">
    <property type="entry name" value="ZF_DAG_PE_2"/>
    <property type="match status" value="1"/>
</dbReference>
<dbReference type="CDD" id="cd00160">
    <property type="entry name" value="RhoGEF"/>
    <property type="match status" value="1"/>
</dbReference>
<dbReference type="SUPFAM" id="SSF48097">
    <property type="entry name" value="Regulator of G-protein signaling, RGS"/>
    <property type="match status" value="1"/>
</dbReference>
<evidence type="ECO:0000256" key="4">
    <source>
        <dbReference type="ARBA" id="ARBA00023136"/>
    </source>
</evidence>
<evidence type="ECO:0000256" key="5">
    <source>
        <dbReference type="SAM" id="Coils"/>
    </source>
</evidence>
<dbReference type="Gene3D" id="2.30.42.10">
    <property type="match status" value="1"/>
</dbReference>
<evidence type="ECO:0000256" key="1">
    <source>
        <dbReference type="ARBA" id="ARBA00004370"/>
    </source>
</evidence>
<evidence type="ECO:0000259" key="7">
    <source>
        <dbReference type="PROSITE" id="PS50010"/>
    </source>
</evidence>
<dbReference type="InterPro" id="IPR044926">
    <property type="entry name" value="RGS_subdomain_2"/>
</dbReference>
<feature type="domain" description="Phorbol-ester/DAG-type" evidence="8">
    <location>
        <begin position="500"/>
        <end position="550"/>
    </location>
</feature>
<evidence type="ECO:0000259" key="9">
    <source>
        <dbReference type="PROSITE" id="PS50106"/>
    </source>
</evidence>
<dbReference type="InterPro" id="IPR002219">
    <property type="entry name" value="PKC_DAG/PE"/>
</dbReference>
<dbReference type="AlphaFoldDB" id="A0AAV5X287"/>
<gene>
    <name evidence="10" type="ORF">PFISCL1PPCAC_27216</name>
</gene>
<comment type="caution">
    <text evidence="10">The sequence shown here is derived from an EMBL/GenBank/DDBJ whole genome shotgun (WGS) entry which is preliminary data.</text>
</comment>
<dbReference type="SMART" id="SM00109">
    <property type="entry name" value="C1"/>
    <property type="match status" value="1"/>
</dbReference>
<evidence type="ECO:0000313" key="10">
    <source>
        <dbReference type="EMBL" id="GMT35919.1"/>
    </source>
</evidence>
<dbReference type="Gene3D" id="3.30.60.20">
    <property type="match status" value="1"/>
</dbReference>
<dbReference type="GO" id="GO:0005085">
    <property type="term" value="F:guanyl-nucleotide exchange factor activity"/>
    <property type="evidence" value="ECO:0007669"/>
    <property type="project" value="InterPro"/>
</dbReference>
<dbReference type="SUPFAM" id="SSF57889">
    <property type="entry name" value="Cysteine-rich domain"/>
    <property type="match status" value="1"/>
</dbReference>
<keyword evidence="5" id="KW-0175">Coiled coil</keyword>
<dbReference type="InterPro" id="IPR015212">
    <property type="entry name" value="RGS-like_dom"/>
</dbReference>
<feature type="non-terminal residue" evidence="10">
    <location>
        <position position="899"/>
    </location>
</feature>
<keyword evidence="3" id="KW-0862">Zinc</keyword>
<evidence type="ECO:0000256" key="6">
    <source>
        <dbReference type="SAM" id="MobiDB-lite"/>
    </source>
</evidence>
<evidence type="ECO:0000313" key="11">
    <source>
        <dbReference type="Proteomes" id="UP001432322"/>
    </source>
</evidence>
<evidence type="ECO:0000256" key="3">
    <source>
        <dbReference type="ARBA" id="ARBA00022833"/>
    </source>
</evidence>
<dbReference type="SUPFAM" id="SSF50156">
    <property type="entry name" value="PDZ domain-like"/>
    <property type="match status" value="1"/>
</dbReference>
<evidence type="ECO:0000256" key="2">
    <source>
        <dbReference type="ARBA" id="ARBA00022723"/>
    </source>
</evidence>
<comment type="subcellular location">
    <subcellularLocation>
        <location evidence="1">Membrane</location>
    </subcellularLocation>
</comment>
<dbReference type="InterPro" id="IPR001478">
    <property type="entry name" value="PDZ"/>
</dbReference>
<dbReference type="Gene3D" id="1.10.167.10">
    <property type="entry name" value="Regulator of G-protein Signalling 4, domain 2"/>
    <property type="match status" value="1"/>
</dbReference>
<dbReference type="PROSITE" id="PS50106">
    <property type="entry name" value="PDZ"/>
    <property type="match status" value="1"/>
</dbReference>
<dbReference type="GO" id="GO:0007186">
    <property type="term" value="P:G protein-coupled receptor signaling pathway"/>
    <property type="evidence" value="ECO:0007669"/>
    <property type="project" value="TreeGrafter"/>
</dbReference>
<dbReference type="CDD" id="cd00029">
    <property type="entry name" value="C1"/>
    <property type="match status" value="1"/>
</dbReference>
<feature type="region of interest" description="Disordered" evidence="6">
    <location>
        <begin position="557"/>
        <end position="591"/>
    </location>
</feature>
<feature type="compositionally biased region" description="Basic and acidic residues" evidence="6">
    <location>
        <begin position="572"/>
        <end position="583"/>
    </location>
</feature>
<dbReference type="SUPFAM" id="SSF48065">
    <property type="entry name" value="DBL homology domain (DH-domain)"/>
    <property type="match status" value="1"/>
</dbReference>
<proteinExistence type="predicted"/>
<dbReference type="PROSITE" id="PS50010">
    <property type="entry name" value="DH_2"/>
    <property type="match status" value="1"/>
</dbReference>
<organism evidence="10 11">
    <name type="scientific">Pristionchus fissidentatus</name>
    <dbReference type="NCBI Taxonomy" id="1538716"/>
    <lineage>
        <taxon>Eukaryota</taxon>
        <taxon>Metazoa</taxon>
        <taxon>Ecdysozoa</taxon>
        <taxon>Nematoda</taxon>
        <taxon>Chromadorea</taxon>
        <taxon>Rhabditida</taxon>
        <taxon>Rhabditina</taxon>
        <taxon>Diplogasteromorpha</taxon>
        <taxon>Diplogasteroidea</taxon>
        <taxon>Neodiplogasteridae</taxon>
        <taxon>Pristionchus</taxon>
    </lineage>
</organism>
<dbReference type="InterPro" id="IPR036034">
    <property type="entry name" value="PDZ_sf"/>
</dbReference>
<dbReference type="GO" id="GO:0046872">
    <property type="term" value="F:metal ion binding"/>
    <property type="evidence" value="ECO:0007669"/>
    <property type="project" value="UniProtKB-KW"/>
</dbReference>
<feature type="domain" description="PDZ" evidence="9">
    <location>
        <begin position="59"/>
        <end position="136"/>
    </location>
</feature>
<protein>
    <submittedName>
        <fullName evidence="10">Uncharacterized protein</fullName>
    </submittedName>
</protein>
<feature type="coiled-coil region" evidence="5">
    <location>
        <begin position="174"/>
        <end position="221"/>
    </location>
</feature>